<gene>
    <name evidence="3" type="ORF">GCM10009854_36270</name>
</gene>
<organism evidence="3 4">
    <name type="scientific">Saccharopolyspora halophila</name>
    <dbReference type="NCBI Taxonomy" id="405551"/>
    <lineage>
        <taxon>Bacteria</taxon>
        <taxon>Bacillati</taxon>
        <taxon>Actinomycetota</taxon>
        <taxon>Actinomycetes</taxon>
        <taxon>Pseudonocardiales</taxon>
        <taxon>Pseudonocardiaceae</taxon>
        <taxon>Saccharopolyspora</taxon>
    </lineage>
</organism>
<protein>
    <recommendedName>
        <fullName evidence="2">Amine oxidase domain-containing protein</fullName>
    </recommendedName>
</protein>
<evidence type="ECO:0000256" key="1">
    <source>
        <dbReference type="SAM" id="MobiDB-lite"/>
    </source>
</evidence>
<evidence type="ECO:0000259" key="2">
    <source>
        <dbReference type="Pfam" id="PF01593"/>
    </source>
</evidence>
<evidence type="ECO:0000313" key="4">
    <source>
        <dbReference type="Proteomes" id="UP001501218"/>
    </source>
</evidence>
<dbReference type="EMBL" id="BAAARA010000013">
    <property type="protein sequence ID" value="GAA2354952.1"/>
    <property type="molecule type" value="Genomic_DNA"/>
</dbReference>
<reference evidence="3 4" key="1">
    <citation type="journal article" date="2019" name="Int. J. Syst. Evol. Microbiol.">
        <title>The Global Catalogue of Microorganisms (GCM) 10K type strain sequencing project: providing services to taxonomists for standard genome sequencing and annotation.</title>
        <authorList>
            <consortium name="The Broad Institute Genomics Platform"/>
            <consortium name="The Broad Institute Genome Sequencing Center for Infectious Disease"/>
            <person name="Wu L."/>
            <person name="Ma J."/>
        </authorList>
    </citation>
    <scope>NUCLEOTIDE SEQUENCE [LARGE SCALE GENOMIC DNA]</scope>
    <source>
        <strain evidence="3 4">JCM 16221</strain>
    </source>
</reference>
<feature type="region of interest" description="Disordered" evidence="1">
    <location>
        <begin position="1"/>
        <end position="20"/>
    </location>
</feature>
<dbReference type="Gene3D" id="1.20.1440.240">
    <property type="match status" value="1"/>
</dbReference>
<comment type="caution">
    <text evidence="3">The sequence shown here is derived from an EMBL/GenBank/DDBJ whole genome shotgun (WGS) entry which is preliminary data.</text>
</comment>
<sequence length="256" mass="27670">MEPFANRNANAPVCNEQTGAGPHQFRTVEADVHGYISELLSKALDRGSLDQEVSAEDKERLLEFLTRFGDIGGRADAFAYTGSSRRGYAVEPGAADQPGQVLGPPPSLHEVIAGRTGRYLTFELGYDQAMMMFQPVGGMDAISTALHRAIGADVVALGAEVARRAVEQGAKIHGPVYRAELDDAFSVAWNRTPFIEGGTAIWPDRGSGEYALLNEPAGRVYFAGDWLSYFTGWQAGAMDSARYVVQALHRRVCAEG</sequence>
<dbReference type="RefSeq" id="WP_344133904.1">
    <property type="nucleotide sequence ID" value="NZ_BAAARA010000013.1"/>
</dbReference>
<dbReference type="InterPro" id="IPR002937">
    <property type="entry name" value="Amino_oxidase"/>
</dbReference>
<dbReference type="SUPFAM" id="SSF51905">
    <property type="entry name" value="FAD/NAD(P)-binding domain"/>
    <property type="match status" value="1"/>
</dbReference>
<dbReference type="InterPro" id="IPR036188">
    <property type="entry name" value="FAD/NAD-bd_sf"/>
</dbReference>
<dbReference type="Pfam" id="PF01593">
    <property type="entry name" value="Amino_oxidase"/>
    <property type="match status" value="1"/>
</dbReference>
<dbReference type="Gene3D" id="3.50.50.60">
    <property type="entry name" value="FAD/NAD(P)-binding domain"/>
    <property type="match status" value="1"/>
</dbReference>
<evidence type="ECO:0000313" key="3">
    <source>
        <dbReference type="EMBL" id="GAA2354952.1"/>
    </source>
</evidence>
<keyword evidence="4" id="KW-1185">Reference proteome</keyword>
<dbReference type="Proteomes" id="UP001501218">
    <property type="component" value="Unassembled WGS sequence"/>
</dbReference>
<accession>A0ABN3GLI0</accession>
<feature type="domain" description="Amine oxidase" evidence="2">
    <location>
        <begin position="160"/>
        <end position="248"/>
    </location>
</feature>
<proteinExistence type="predicted"/>
<name>A0ABN3GLI0_9PSEU</name>